<sequence>MAALITRLAPGNGYTQSALEEVRLLRSDVPLERTPVLYEPSIVIVCQGRKRGFLGDNVYIYDAQQFLVVAVPLPFISQTEASKEEPMLAVALRLDLQVLADLLVTLQLPFAAEVEPVSMLSTPLDERLGDSVLRLLEALQSPQETQVLAPGLLREIYYRVLVSEQGAALRAALTNQGYFAQIARALQIMQTRYQQHMEVADLAREVGMSSANFHARFKAVTQSSPMQYLKSLRLHQARLLMVRQGFSAVAASAETGYESPSQFSREFKRFFGRSPQQEAQYMQEILRLAPACSLAGSYQ</sequence>
<reference evidence="4 5" key="1">
    <citation type="submission" date="2024-07" db="EMBL/GenBank/DDBJ databases">
        <authorList>
            <person name="Hebao G."/>
        </authorList>
    </citation>
    <scope>NUCLEOTIDE SEQUENCE [LARGE SCALE GENOMIC DNA]</scope>
    <source>
        <strain evidence="4 5">ACCC 02193</strain>
    </source>
</reference>
<protein>
    <submittedName>
        <fullName evidence="4">AraC family transcriptional regulator N-terminal domain-containing protein</fullName>
    </submittedName>
</protein>
<comment type="caution">
    <text evidence="4">The sequence shown here is derived from an EMBL/GenBank/DDBJ whole genome shotgun (WGS) entry which is preliminary data.</text>
</comment>
<dbReference type="EMBL" id="JBGFFX010000003">
    <property type="protein sequence ID" value="MEY8770350.1"/>
    <property type="molecule type" value="Genomic_DNA"/>
</dbReference>
<dbReference type="InterPro" id="IPR009057">
    <property type="entry name" value="Homeodomain-like_sf"/>
</dbReference>
<dbReference type="InterPro" id="IPR009594">
    <property type="entry name" value="Tscrpt_reg_HTH_AraC_N"/>
</dbReference>
<dbReference type="PANTHER" id="PTHR43436:SF2">
    <property type="entry name" value="ARAC_XYLS FAMILY TRANSCRIPTIONAL REGULATOR"/>
    <property type="match status" value="1"/>
</dbReference>
<dbReference type="Pfam" id="PF06719">
    <property type="entry name" value="AraC_N"/>
    <property type="match status" value="1"/>
</dbReference>
<dbReference type="SMART" id="SM00342">
    <property type="entry name" value="HTH_ARAC"/>
    <property type="match status" value="1"/>
</dbReference>
<keyword evidence="2" id="KW-0804">Transcription</keyword>
<dbReference type="Proteomes" id="UP001565243">
    <property type="component" value="Unassembled WGS sequence"/>
</dbReference>
<keyword evidence="1" id="KW-0805">Transcription regulation</keyword>
<dbReference type="Gene3D" id="1.10.10.60">
    <property type="entry name" value="Homeodomain-like"/>
    <property type="match status" value="1"/>
</dbReference>
<evidence type="ECO:0000313" key="4">
    <source>
        <dbReference type="EMBL" id="MEY8770350.1"/>
    </source>
</evidence>
<name>A0ABV4E606_9GAMM</name>
<proteinExistence type="predicted"/>
<dbReference type="Pfam" id="PF12833">
    <property type="entry name" value="HTH_18"/>
    <property type="match status" value="1"/>
</dbReference>
<dbReference type="PROSITE" id="PS01124">
    <property type="entry name" value="HTH_ARAC_FAMILY_2"/>
    <property type="match status" value="1"/>
</dbReference>
<feature type="domain" description="HTH araC/xylS-type" evidence="3">
    <location>
        <begin position="183"/>
        <end position="281"/>
    </location>
</feature>
<dbReference type="InterPro" id="IPR018060">
    <property type="entry name" value="HTH_AraC"/>
</dbReference>
<evidence type="ECO:0000256" key="1">
    <source>
        <dbReference type="ARBA" id="ARBA00023015"/>
    </source>
</evidence>
<dbReference type="RefSeq" id="WP_301253145.1">
    <property type="nucleotide sequence ID" value="NZ_JBGFFX010000003.1"/>
</dbReference>
<gene>
    <name evidence="4" type="ORF">AB6T85_07920</name>
</gene>
<evidence type="ECO:0000256" key="2">
    <source>
        <dbReference type="ARBA" id="ARBA00023163"/>
    </source>
</evidence>
<accession>A0ABV4E606</accession>
<organism evidence="4 5">
    <name type="scientific">Erwinia aeris</name>
    <dbReference type="NCBI Taxonomy" id="3239803"/>
    <lineage>
        <taxon>Bacteria</taxon>
        <taxon>Pseudomonadati</taxon>
        <taxon>Pseudomonadota</taxon>
        <taxon>Gammaproteobacteria</taxon>
        <taxon>Enterobacterales</taxon>
        <taxon>Erwiniaceae</taxon>
        <taxon>Erwinia</taxon>
    </lineage>
</organism>
<dbReference type="SUPFAM" id="SSF46689">
    <property type="entry name" value="Homeodomain-like"/>
    <property type="match status" value="2"/>
</dbReference>
<keyword evidence="5" id="KW-1185">Reference proteome</keyword>
<dbReference type="PANTHER" id="PTHR43436">
    <property type="entry name" value="ARAC-FAMILY TRANSCRIPTIONAL REGULATOR"/>
    <property type="match status" value="1"/>
</dbReference>
<evidence type="ECO:0000313" key="5">
    <source>
        <dbReference type="Proteomes" id="UP001565243"/>
    </source>
</evidence>
<evidence type="ECO:0000259" key="3">
    <source>
        <dbReference type="PROSITE" id="PS01124"/>
    </source>
</evidence>